<feature type="compositionally biased region" description="Low complexity" evidence="1">
    <location>
        <begin position="38"/>
        <end position="51"/>
    </location>
</feature>
<evidence type="ECO:0000313" key="2">
    <source>
        <dbReference type="EMBL" id="CAA9566534.1"/>
    </source>
</evidence>
<gene>
    <name evidence="2" type="ORF">AVDCRST_MAG18-1522</name>
</gene>
<feature type="compositionally biased region" description="Basic residues" evidence="1">
    <location>
        <begin position="1"/>
        <end position="12"/>
    </location>
</feature>
<feature type="region of interest" description="Disordered" evidence="1">
    <location>
        <begin position="1"/>
        <end position="75"/>
    </location>
</feature>
<feature type="non-terminal residue" evidence="2">
    <location>
        <position position="1"/>
    </location>
</feature>
<evidence type="ECO:0000256" key="1">
    <source>
        <dbReference type="SAM" id="MobiDB-lite"/>
    </source>
</evidence>
<feature type="non-terminal residue" evidence="2">
    <location>
        <position position="75"/>
    </location>
</feature>
<accession>A0A6J4V4Z7</accession>
<feature type="compositionally biased region" description="Low complexity" evidence="1">
    <location>
        <begin position="62"/>
        <end position="75"/>
    </location>
</feature>
<name>A0A6J4V4Z7_9BACT</name>
<reference evidence="2" key="1">
    <citation type="submission" date="2020-02" db="EMBL/GenBank/DDBJ databases">
        <authorList>
            <person name="Meier V. D."/>
        </authorList>
    </citation>
    <scope>NUCLEOTIDE SEQUENCE</scope>
    <source>
        <strain evidence="2">AVDCRST_MAG18</strain>
    </source>
</reference>
<protein>
    <submittedName>
        <fullName evidence="2">Uncharacterized protein</fullName>
    </submittedName>
</protein>
<organism evidence="2">
    <name type="scientific">uncultured Thermomicrobiales bacterium</name>
    <dbReference type="NCBI Taxonomy" id="1645740"/>
    <lineage>
        <taxon>Bacteria</taxon>
        <taxon>Pseudomonadati</taxon>
        <taxon>Thermomicrobiota</taxon>
        <taxon>Thermomicrobia</taxon>
        <taxon>Thermomicrobiales</taxon>
        <taxon>environmental samples</taxon>
    </lineage>
</organism>
<proteinExistence type="predicted"/>
<dbReference type="AlphaFoldDB" id="A0A6J4V4Z7"/>
<dbReference type="EMBL" id="CADCWN010000118">
    <property type="protein sequence ID" value="CAA9566534.1"/>
    <property type="molecule type" value="Genomic_DNA"/>
</dbReference>
<sequence>EFGRGHHDRRQRGLQPADGDREQAGGAGRLRQVRAGWPGQRPALAGAAAAGRAGGAPPPPAARAVRAAGQAEGAV</sequence>